<feature type="domain" description="Myb-like" evidence="6">
    <location>
        <begin position="175"/>
        <end position="221"/>
    </location>
</feature>
<evidence type="ECO:0000313" key="8">
    <source>
        <dbReference type="EMBL" id="CAF9916292.1"/>
    </source>
</evidence>
<dbReference type="OrthoDB" id="2143914at2759"/>
<comment type="caution">
    <text evidence="8">The sequence shown here is derived from an EMBL/GenBank/DDBJ whole genome shotgun (WGS) entry which is preliminary data.</text>
</comment>
<feature type="domain" description="Myb-like" evidence="6">
    <location>
        <begin position="68"/>
        <end position="123"/>
    </location>
</feature>
<dbReference type="GO" id="GO:0019185">
    <property type="term" value="C:snRNA-activating protein complex"/>
    <property type="evidence" value="ECO:0007669"/>
    <property type="project" value="TreeGrafter"/>
</dbReference>
<protein>
    <submittedName>
        <fullName evidence="8">Uncharacterized protein</fullName>
    </submittedName>
</protein>
<feature type="compositionally biased region" description="Basic and acidic residues" evidence="5">
    <location>
        <begin position="509"/>
        <end position="520"/>
    </location>
</feature>
<evidence type="ECO:0000256" key="2">
    <source>
        <dbReference type="ARBA" id="ARBA00023125"/>
    </source>
</evidence>
<keyword evidence="3" id="KW-0804">Transcription</keyword>
<dbReference type="PROSITE" id="PS51294">
    <property type="entry name" value="HTH_MYB"/>
    <property type="match status" value="1"/>
</dbReference>
<dbReference type="InterPro" id="IPR001005">
    <property type="entry name" value="SANT/Myb"/>
</dbReference>
<evidence type="ECO:0000256" key="1">
    <source>
        <dbReference type="ARBA" id="ARBA00023015"/>
    </source>
</evidence>
<dbReference type="EMBL" id="CAJPDS010000017">
    <property type="protein sequence ID" value="CAF9916292.1"/>
    <property type="molecule type" value="Genomic_DNA"/>
</dbReference>
<dbReference type="SUPFAM" id="SSF46689">
    <property type="entry name" value="Homeodomain-like"/>
    <property type="match status" value="2"/>
</dbReference>
<evidence type="ECO:0000259" key="7">
    <source>
        <dbReference type="PROSITE" id="PS51294"/>
    </source>
</evidence>
<dbReference type="GO" id="GO:0042795">
    <property type="term" value="P:snRNA transcription by RNA polymerase II"/>
    <property type="evidence" value="ECO:0007669"/>
    <property type="project" value="TreeGrafter"/>
</dbReference>
<feature type="region of interest" description="Disordered" evidence="5">
    <location>
        <begin position="1"/>
        <end position="27"/>
    </location>
</feature>
<name>A0A8H3F5C6_9LECA</name>
<organism evidence="8 9">
    <name type="scientific">Heterodermia speciosa</name>
    <dbReference type="NCBI Taxonomy" id="116794"/>
    <lineage>
        <taxon>Eukaryota</taxon>
        <taxon>Fungi</taxon>
        <taxon>Dikarya</taxon>
        <taxon>Ascomycota</taxon>
        <taxon>Pezizomycotina</taxon>
        <taxon>Lecanoromycetes</taxon>
        <taxon>OSLEUM clade</taxon>
        <taxon>Lecanoromycetidae</taxon>
        <taxon>Caliciales</taxon>
        <taxon>Physciaceae</taxon>
        <taxon>Heterodermia</taxon>
    </lineage>
</organism>
<dbReference type="AlphaFoldDB" id="A0A8H3F5C6"/>
<dbReference type="InterPro" id="IPR017930">
    <property type="entry name" value="Myb_dom"/>
</dbReference>
<keyword evidence="9" id="KW-1185">Reference proteome</keyword>
<dbReference type="GO" id="GO:0001006">
    <property type="term" value="F:RNA polymerase III type 3 promoter sequence-specific DNA binding"/>
    <property type="evidence" value="ECO:0007669"/>
    <property type="project" value="TreeGrafter"/>
</dbReference>
<dbReference type="PANTHER" id="PTHR46621">
    <property type="entry name" value="SNRNA-ACTIVATING PROTEIN COMPLEX SUBUNIT 4"/>
    <property type="match status" value="1"/>
</dbReference>
<sequence length="555" mass="62483">MLEDGLRRTSGGKRSDEEKAQLGKDLRGQLSSEVRSSSFPSCLVEPPHLRSWSPILQTLLNFCAEITSMIRSRNLWSEDEDCTLRREVSKQVAQHREVKDWQAPAAALPGRNNKDCRKRWLKLQSPVNKGVWSEEENERLREAVRVHSKQWTEVARAVGTRHADQCAKRWLHFLDPGLDYSEWTQQEDESLIAEVENTGRNWRRIVDEVLIGRSANDAKNRSVFEKALYFLDVYTDRSHILLTFRYIILQRNRESQDKSLDGRFARRHQRKRSLASSSGDVTEVDMPQENICKTRTRPTMSQDPMDVGIGEDDISMVLGAHNAMDNASAQRRNLEPRQRVLSKAADFSTNQSGLELQDRWTASAMSSLERSSDFSLLPNADMNFSQPMWLNPSVNQGLNDKRRGGRPAEAPSNAHSSFGLLSADSYPSTASHSLSDASVCPSDLMTLGGPHGCPNGKGWDLHGGMYRHRVPLSTESVARTTPCHNLQDPERVEQSPKQDSVASSPDGHMGVRDSSRKSRMVLEHVQPDLVERVLSLVLMSDSTIDVKISGQDSTD</sequence>
<accession>A0A8H3F5C6</accession>
<feature type="domain" description="HTH myb-type" evidence="7">
    <location>
        <begin position="127"/>
        <end position="178"/>
    </location>
</feature>
<dbReference type="CDD" id="cd00167">
    <property type="entry name" value="SANT"/>
    <property type="match status" value="3"/>
</dbReference>
<evidence type="ECO:0000256" key="5">
    <source>
        <dbReference type="SAM" id="MobiDB-lite"/>
    </source>
</evidence>
<proteinExistence type="predicted"/>
<feature type="compositionally biased region" description="Basic and acidic residues" evidence="5">
    <location>
        <begin position="487"/>
        <end position="496"/>
    </location>
</feature>
<dbReference type="Gene3D" id="1.10.10.60">
    <property type="entry name" value="Homeodomain-like"/>
    <property type="match status" value="3"/>
</dbReference>
<gene>
    <name evidence="8" type="ORF">HETSPECPRED_002815</name>
</gene>
<evidence type="ECO:0000256" key="3">
    <source>
        <dbReference type="ARBA" id="ARBA00023163"/>
    </source>
</evidence>
<dbReference type="SMART" id="SM00717">
    <property type="entry name" value="SANT"/>
    <property type="match status" value="3"/>
</dbReference>
<keyword evidence="2" id="KW-0238">DNA-binding</keyword>
<feature type="domain" description="Myb-like" evidence="6">
    <location>
        <begin position="124"/>
        <end position="174"/>
    </location>
</feature>
<evidence type="ECO:0000313" key="9">
    <source>
        <dbReference type="Proteomes" id="UP000664521"/>
    </source>
</evidence>
<feature type="region of interest" description="Disordered" evidence="5">
    <location>
        <begin position="258"/>
        <end position="289"/>
    </location>
</feature>
<dbReference type="InterPro" id="IPR009057">
    <property type="entry name" value="Homeodomain-like_sf"/>
</dbReference>
<dbReference type="InterPro" id="IPR051575">
    <property type="entry name" value="Myb-like_DNA-bd"/>
</dbReference>
<keyword evidence="4" id="KW-0539">Nucleus</keyword>
<evidence type="ECO:0000256" key="4">
    <source>
        <dbReference type="ARBA" id="ARBA00023242"/>
    </source>
</evidence>
<dbReference type="PROSITE" id="PS50090">
    <property type="entry name" value="MYB_LIKE"/>
    <property type="match status" value="3"/>
</dbReference>
<dbReference type="GO" id="GO:0000978">
    <property type="term" value="F:RNA polymerase II cis-regulatory region sequence-specific DNA binding"/>
    <property type="evidence" value="ECO:0007669"/>
    <property type="project" value="TreeGrafter"/>
</dbReference>
<dbReference type="Pfam" id="PF00249">
    <property type="entry name" value="Myb_DNA-binding"/>
    <property type="match status" value="2"/>
</dbReference>
<feature type="region of interest" description="Disordered" evidence="5">
    <location>
        <begin position="485"/>
        <end position="520"/>
    </location>
</feature>
<evidence type="ECO:0000259" key="6">
    <source>
        <dbReference type="PROSITE" id="PS50090"/>
    </source>
</evidence>
<dbReference type="GO" id="GO:0042796">
    <property type="term" value="P:snRNA transcription by RNA polymerase III"/>
    <property type="evidence" value="ECO:0007669"/>
    <property type="project" value="TreeGrafter"/>
</dbReference>
<feature type="region of interest" description="Disordered" evidence="5">
    <location>
        <begin position="393"/>
        <end position="416"/>
    </location>
</feature>
<dbReference type="PANTHER" id="PTHR46621:SF1">
    <property type="entry name" value="SNRNA-ACTIVATING PROTEIN COMPLEX SUBUNIT 4"/>
    <property type="match status" value="1"/>
</dbReference>
<keyword evidence="1" id="KW-0805">Transcription regulation</keyword>
<reference evidence="8" key="1">
    <citation type="submission" date="2021-03" db="EMBL/GenBank/DDBJ databases">
        <authorList>
            <person name="Tagirdzhanova G."/>
        </authorList>
    </citation>
    <scope>NUCLEOTIDE SEQUENCE</scope>
</reference>
<dbReference type="Proteomes" id="UP000664521">
    <property type="component" value="Unassembled WGS sequence"/>
</dbReference>